<reference evidence="1" key="2">
    <citation type="submission" date="2014-03" db="EMBL/GenBank/DDBJ databases">
        <authorList>
            <person name="Genoscope - CEA"/>
        </authorList>
    </citation>
    <scope>NUCLEOTIDE SEQUENCE</scope>
</reference>
<sequence>MIISLHSMTQGSVWDKYLTLFIDLFHNRDQCLNKAEEFSKLCLQPAVQDYVTKIICPDVVDEVRVRVRVRG</sequence>
<dbReference type="EMBL" id="FR908465">
    <property type="protein sequence ID" value="CDQ88220.1"/>
    <property type="molecule type" value="Genomic_DNA"/>
</dbReference>
<gene>
    <name evidence="1" type="ORF">GSONMT00036971001</name>
</gene>
<dbReference type="Proteomes" id="UP000193380">
    <property type="component" value="Unassembled WGS sequence"/>
</dbReference>
<protein>
    <submittedName>
        <fullName evidence="1">Uncharacterized protein</fullName>
    </submittedName>
</protein>
<name>A0A060YGM0_ONCMY</name>
<reference evidence="1" key="1">
    <citation type="journal article" date="2014" name="Nat. Commun.">
        <title>The rainbow trout genome provides novel insights into evolution after whole-genome duplication in vertebrates.</title>
        <authorList>
            <person name="Berthelot C."/>
            <person name="Brunet F."/>
            <person name="Chalopin D."/>
            <person name="Juanchich A."/>
            <person name="Bernard M."/>
            <person name="Noel B."/>
            <person name="Bento P."/>
            <person name="Da Silva C."/>
            <person name="Labadie K."/>
            <person name="Alberti A."/>
            <person name="Aury J.M."/>
            <person name="Louis A."/>
            <person name="Dehais P."/>
            <person name="Bardou P."/>
            <person name="Montfort J."/>
            <person name="Klopp C."/>
            <person name="Cabau C."/>
            <person name="Gaspin C."/>
            <person name="Thorgaard G.H."/>
            <person name="Boussaha M."/>
            <person name="Quillet E."/>
            <person name="Guyomard R."/>
            <person name="Galiana D."/>
            <person name="Bobe J."/>
            <person name="Volff J.N."/>
            <person name="Genet C."/>
            <person name="Wincker P."/>
            <person name="Jaillon O."/>
            <person name="Roest Crollius H."/>
            <person name="Guiguen Y."/>
        </authorList>
    </citation>
    <scope>NUCLEOTIDE SEQUENCE [LARGE SCALE GENOMIC DNA]</scope>
</reference>
<evidence type="ECO:0000313" key="2">
    <source>
        <dbReference type="Proteomes" id="UP000193380"/>
    </source>
</evidence>
<dbReference type="STRING" id="8022.A0A060YGM0"/>
<dbReference type="AlphaFoldDB" id="A0A060YGM0"/>
<proteinExistence type="predicted"/>
<dbReference type="PaxDb" id="8022-A0A060YGM0"/>
<evidence type="ECO:0000313" key="1">
    <source>
        <dbReference type="EMBL" id="CDQ88220.1"/>
    </source>
</evidence>
<accession>A0A060YGM0</accession>
<organism evidence="1 2">
    <name type="scientific">Oncorhynchus mykiss</name>
    <name type="common">Rainbow trout</name>
    <name type="synonym">Salmo gairdneri</name>
    <dbReference type="NCBI Taxonomy" id="8022"/>
    <lineage>
        <taxon>Eukaryota</taxon>
        <taxon>Metazoa</taxon>
        <taxon>Chordata</taxon>
        <taxon>Craniata</taxon>
        <taxon>Vertebrata</taxon>
        <taxon>Euteleostomi</taxon>
        <taxon>Actinopterygii</taxon>
        <taxon>Neopterygii</taxon>
        <taxon>Teleostei</taxon>
        <taxon>Protacanthopterygii</taxon>
        <taxon>Salmoniformes</taxon>
        <taxon>Salmonidae</taxon>
        <taxon>Salmoninae</taxon>
        <taxon>Oncorhynchus</taxon>
    </lineage>
</organism>